<keyword evidence="4" id="KW-1185">Reference proteome</keyword>
<name>A0A272EUN6_9RHOO</name>
<comment type="caution">
    <text evidence="2">The sequence shown here is derived from an EMBL/GenBank/DDBJ whole genome shotgun (WGS) entry which is preliminary data.</text>
</comment>
<reference evidence="2 3" key="2">
    <citation type="submission" date="2017-07" db="EMBL/GenBank/DDBJ databases">
        <title>Candidatus Dactylopiibacterium carminicum, a nitrogen-fixing symbiont of the cochineal insect Dactylopius coccus and Dactylopius opuntiae (Hemiptera: Coccoidea: Dactylopiidae).</title>
        <authorList>
            <person name="Vera A."/>
        </authorList>
    </citation>
    <scope>NUCLEOTIDE SEQUENCE [LARGE SCALE GENOMIC DNA]</scope>
    <source>
        <strain evidence="2 3">NFDCM</strain>
    </source>
</reference>
<dbReference type="EMBL" id="MDUX01000006">
    <property type="protein sequence ID" value="KAF7600354.1"/>
    <property type="molecule type" value="Genomic_DNA"/>
</dbReference>
<organism evidence="2 3">
    <name type="scientific">Candidatus Dactylopiibacterium carminicum</name>
    <dbReference type="NCBI Taxonomy" id="857335"/>
    <lineage>
        <taxon>Bacteria</taxon>
        <taxon>Pseudomonadati</taxon>
        <taxon>Pseudomonadota</taxon>
        <taxon>Betaproteobacteria</taxon>
        <taxon>Rhodocyclales</taxon>
        <taxon>Rhodocyclaceae</taxon>
        <taxon>Candidatus Dactylopiibacterium</taxon>
    </lineage>
</organism>
<dbReference type="Proteomes" id="UP000623509">
    <property type="component" value="Unassembled WGS sequence"/>
</dbReference>
<evidence type="ECO:0000313" key="2">
    <source>
        <dbReference type="EMBL" id="PAS93818.1"/>
    </source>
</evidence>
<gene>
    <name evidence="1" type="ORF">BGI27_02955</name>
    <name evidence="2" type="ORF">CGU29_06170</name>
</gene>
<evidence type="ECO:0000313" key="4">
    <source>
        <dbReference type="Proteomes" id="UP000623509"/>
    </source>
</evidence>
<sequence>MARVGLKSKLKRLEKRQSKRRVNRLALEYEIDATGVAIDPEVAAWLSTPTPRAENAPAAFLARYAGILNRRVMLCPRYCSFEAWETALLKHQNELVALARSRTNEPAKAAPVSVGTKREAINEAAPLLAGTKRGRFIELNDKRIFNRETGKFLDEEANETPGGLKAIFKR</sequence>
<dbReference type="Proteomes" id="UP000216107">
    <property type="component" value="Unassembled WGS sequence"/>
</dbReference>
<protein>
    <submittedName>
        <fullName evidence="2">Uncharacterized protein</fullName>
    </submittedName>
</protein>
<evidence type="ECO:0000313" key="1">
    <source>
        <dbReference type="EMBL" id="KAF7600354.1"/>
    </source>
</evidence>
<accession>A0A272EUN6</accession>
<proteinExistence type="predicted"/>
<evidence type="ECO:0000313" key="3">
    <source>
        <dbReference type="Proteomes" id="UP000216107"/>
    </source>
</evidence>
<dbReference type="EMBL" id="NMRN01000012">
    <property type="protein sequence ID" value="PAS93818.1"/>
    <property type="molecule type" value="Genomic_DNA"/>
</dbReference>
<dbReference type="AlphaFoldDB" id="A0A272EUN6"/>
<reference evidence="1 4" key="1">
    <citation type="submission" date="2016-08" db="EMBL/GenBank/DDBJ databases">
        <title>Candidatus Dactylopiibacterium carminicum genome sequence.</title>
        <authorList>
            <person name="Ramirez-Puebla S.T."/>
            <person name="Ormeno-Orrillo E."/>
            <person name="Vera-Ponce De Leon A."/>
            <person name="Luis L."/>
            <person name="Sanchez-Flores A."/>
            <person name="Monica R."/>
            <person name="Martinez-Romero E."/>
        </authorList>
    </citation>
    <scope>NUCLEOTIDE SEQUENCE [LARGE SCALE GENOMIC DNA]</scope>
    <source>
        <strain evidence="1">END1</strain>
    </source>
</reference>